<evidence type="ECO:0000256" key="9">
    <source>
        <dbReference type="SAM" id="Phobius"/>
    </source>
</evidence>
<feature type="domain" description="Protein kinase" evidence="10">
    <location>
        <begin position="15"/>
        <end position="274"/>
    </location>
</feature>
<keyword evidence="12" id="KW-1185">Reference proteome</keyword>
<evidence type="ECO:0000313" key="12">
    <source>
        <dbReference type="Proteomes" id="UP001084650"/>
    </source>
</evidence>
<evidence type="ECO:0000256" key="5">
    <source>
        <dbReference type="ARBA" id="ARBA00022777"/>
    </source>
</evidence>
<dbReference type="EC" id="2.7.11.1" evidence="1"/>
<dbReference type="Gene3D" id="3.30.200.20">
    <property type="entry name" value="Phosphorylase Kinase, domain 1"/>
    <property type="match status" value="1"/>
</dbReference>
<dbReference type="Pfam" id="PF00069">
    <property type="entry name" value="Pkinase"/>
    <property type="match status" value="1"/>
</dbReference>
<dbReference type="Proteomes" id="UP001084650">
    <property type="component" value="Unassembled WGS sequence"/>
</dbReference>
<dbReference type="PROSITE" id="PS00107">
    <property type="entry name" value="PROTEIN_KINASE_ATP"/>
    <property type="match status" value="1"/>
</dbReference>
<dbReference type="SUPFAM" id="SSF56112">
    <property type="entry name" value="Protein kinase-like (PK-like)"/>
    <property type="match status" value="1"/>
</dbReference>
<keyword evidence="9" id="KW-0812">Transmembrane</keyword>
<evidence type="ECO:0000256" key="1">
    <source>
        <dbReference type="ARBA" id="ARBA00012513"/>
    </source>
</evidence>
<name>A0ABT4HLZ7_MYCIR</name>
<feature type="region of interest" description="Disordered" evidence="8">
    <location>
        <begin position="285"/>
        <end position="310"/>
    </location>
</feature>
<dbReference type="Gene3D" id="1.10.510.10">
    <property type="entry name" value="Transferase(Phosphotransferase) domain 1"/>
    <property type="match status" value="1"/>
</dbReference>
<dbReference type="InterPro" id="IPR011009">
    <property type="entry name" value="Kinase-like_dom_sf"/>
</dbReference>
<dbReference type="PROSITE" id="PS00108">
    <property type="entry name" value="PROTEIN_KINASE_ST"/>
    <property type="match status" value="1"/>
</dbReference>
<dbReference type="InterPro" id="IPR000719">
    <property type="entry name" value="Prot_kinase_dom"/>
</dbReference>
<evidence type="ECO:0000256" key="6">
    <source>
        <dbReference type="ARBA" id="ARBA00022840"/>
    </source>
</evidence>
<keyword evidence="4 7" id="KW-0547">Nucleotide-binding</keyword>
<keyword evidence="9" id="KW-1133">Transmembrane helix</keyword>
<protein>
    <recommendedName>
        <fullName evidence="1">non-specific serine/threonine protein kinase</fullName>
        <ecNumber evidence="1">2.7.11.1</ecNumber>
    </recommendedName>
</protein>
<evidence type="ECO:0000256" key="3">
    <source>
        <dbReference type="ARBA" id="ARBA00022679"/>
    </source>
</evidence>
<sequence>MTDAGLPLGTMFGRYRLVGLLGRGGMGEVYEAHDTEKNRTVALKILRDQFAHDDSFRARFLRESQAAAVLQEPHVIPIHDWGDVDGNLFIDMRMVDGQTMYELVRRNPLDPERAVKLIEQVAAALDAAHAAGLIHRDVKPQNIIVTAADFVYLVDFGIVETQGDARLTVDGTHIGSLAYMAPERFNESPSTPASDIYSLACVLYEALTSSTPFRSDSIQSLITSHLLSPPPRASAVDARVPQSLDEVIARGMAKHPEDRYASAGAMARAARRALAPNAADADASADTMVAPASRSASVPPTAHSPAGSRPPRRWVIMALAAGAAAITLGSVAFAVGAVVNRTPSQTSSPTTTETPTLAPATRPAYTVAPTTPSSAPPTVTITESAVLPSTPAAPRPRPQPVMVRGIVIGTCDEGGSCGVKQRAEPFIEAPRLYQNDLRDGAIVSATCQTVGDVRSSRGAGASAIWYRLDNGSYVNAVYVALSADGLPLC</sequence>
<dbReference type="EMBL" id="JAPQYE010000015">
    <property type="protein sequence ID" value="MCZ0731248.1"/>
    <property type="molecule type" value="Genomic_DNA"/>
</dbReference>
<dbReference type="SMART" id="SM00220">
    <property type="entry name" value="S_TKc"/>
    <property type="match status" value="1"/>
</dbReference>
<feature type="transmembrane region" description="Helical" evidence="9">
    <location>
        <begin position="314"/>
        <end position="339"/>
    </location>
</feature>
<dbReference type="RefSeq" id="WP_268787499.1">
    <property type="nucleotide sequence ID" value="NZ_JAPQYE010000015.1"/>
</dbReference>
<evidence type="ECO:0000256" key="8">
    <source>
        <dbReference type="SAM" id="MobiDB-lite"/>
    </source>
</evidence>
<dbReference type="InterPro" id="IPR017441">
    <property type="entry name" value="Protein_kinase_ATP_BS"/>
</dbReference>
<reference evidence="11" key="1">
    <citation type="submission" date="2022-12" db="EMBL/GenBank/DDBJ databases">
        <title>Whole genome sequence of Mycolicibacterium iranicum strain SBH312.</title>
        <authorList>
            <person name="Jani J."/>
            <person name="Arifin Mustapha Z."/>
            <person name="Ahmed K."/>
            <person name="Kai Ling C."/>
        </authorList>
    </citation>
    <scope>NUCLEOTIDE SEQUENCE</scope>
    <source>
        <strain evidence="11">SBH312</strain>
    </source>
</reference>
<organism evidence="11 12">
    <name type="scientific">Mycolicibacterium iranicum</name>
    <name type="common">Mycobacterium iranicum</name>
    <dbReference type="NCBI Taxonomy" id="912594"/>
    <lineage>
        <taxon>Bacteria</taxon>
        <taxon>Bacillati</taxon>
        <taxon>Actinomycetota</taxon>
        <taxon>Actinomycetes</taxon>
        <taxon>Mycobacteriales</taxon>
        <taxon>Mycobacteriaceae</taxon>
        <taxon>Mycolicibacterium</taxon>
    </lineage>
</organism>
<proteinExistence type="predicted"/>
<keyword evidence="9" id="KW-0472">Membrane</keyword>
<feature type="region of interest" description="Disordered" evidence="8">
    <location>
        <begin position="342"/>
        <end position="377"/>
    </location>
</feature>
<evidence type="ECO:0000256" key="7">
    <source>
        <dbReference type="PROSITE-ProRule" id="PRU10141"/>
    </source>
</evidence>
<dbReference type="PANTHER" id="PTHR43289:SF6">
    <property type="entry name" value="SERINE_THREONINE-PROTEIN KINASE NEKL-3"/>
    <property type="match status" value="1"/>
</dbReference>
<dbReference type="CDD" id="cd14014">
    <property type="entry name" value="STKc_PknB_like"/>
    <property type="match status" value="1"/>
</dbReference>
<feature type="binding site" evidence="7">
    <location>
        <position position="44"/>
    </location>
    <ligand>
        <name>ATP</name>
        <dbReference type="ChEBI" id="CHEBI:30616"/>
    </ligand>
</feature>
<dbReference type="GO" id="GO:0016301">
    <property type="term" value="F:kinase activity"/>
    <property type="evidence" value="ECO:0007669"/>
    <property type="project" value="UniProtKB-KW"/>
</dbReference>
<comment type="caution">
    <text evidence="11">The sequence shown here is derived from an EMBL/GenBank/DDBJ whole genome shotgun (WGS) entry which is preliminary data.</text>
</comment>
<evidence type="ECO:0000313" key="11">
    <source>
        <dbReference type="EMBL" id="MCZ0731248.1"/>
    </source>
</evidence>
<evidence type="ECO:0000259" key="10">
    <source>
        <dbReference type="PROSITE" id="PS50011"/>
    </source>
</evidence>
<keyword evidence="2" id="KW-0723">Serine/threonine-protein kinase</keyword>
<evidence type="ECO:0000256" key="2">
    <source>
        <dbReference type="ARBA" id="ARBA00022527"/>
    </source>
</evidence>
<dbReference type="InterPro" id="IPR008271">
    <property type="entry name" value="Ser/Thr_kinase_AS"/>
</dbReference>
<dbReference type="PANTHER" id="PTHR43289">
    <property type="entry name" value="MITOGEN-ACTIVATED PROTEIN KINASE KINASE KINASE 20-RELATED"/>
    <property type="match status" value="1"/>
</dbReference>
<keyword evidence="6 7" id="KW-0067">ATP-binding</keyword>
<accession>A0ABT4HLZ7</accession>
<dbReference type="PROSITE" id="PS50011">
    <property type="entry name" value="PROTEIN_KINASE_DOM"/>
    <property type="match status" value="1"/>
</dbReference>
<evidence type="ECO:0000256" key="4">
    <source>
        <dbReference type="ARBA" id="ARBA00022741"/>
    </source>
</evidence>
<gene>
    <name evidence="11" type="ORF">OY187_24635</name>
</gene>
<keyword evidence="3" id="KW-0808">Transferase</keyword>
<keyword evidence="5 11" id="KW-0418">Kinase</keyword>